<feature type="domain" description="Ty3 transposon capsid-like protein" evidence="2">
    <location>
        <begin position="267"/>
        <end position="423"/>
    </location>
</feature>
<evidence type="ECO:0000313" key="3">
    <source>
        <dbReference type="EMBL" id="CAF2156513.1"/>
    </source>
</evidence>
<name>A0A816YAX3_9BILA</name>
<comment type="caution">
    <text evidence="3">The sequence shown here is derived from an EMBL/GenBank/DDBJ whole genome shotgun (WGS) entry which is preliminary data.</text>
</comment>
<protein>
    <recommendedName>
        <fullName evidence="2">Ty3 transposon capsid-like protein domain-containing protein</fullName>
    </recommendedName>
</protein>
<reference evidence="3" key="1">
    <citation type="submission" date="2021-02" db="EMBL/GenBank/DDBJ databases">
        <authorList>
            <person name="Nowell W R."/>
        </authorList>
    </citation>
    <scope>NUCLEOTIDE SEQUENCE</scope>
</reference>
<feature type="region of interest" description="Disordered" evidence="1">
    <location>
        <begin position="29"/>
        <end position="49"/>
    </location>
</feature>
<gene>
    <name evidence="3" type="ORF">WKI299_LOCUS31452</name>
</gene>
<feature type="region of interest" description="Disordered" evidence="1">
    <location>
        <begin position="435"/>
        <end position="547"/>
    </location>
</feature>
<dbReference type="InterPro" id="IPR045358">
    <property type="entry name" value="Ty3_capsid"/>
</dbReference>
<dbReference type="EMBL" id="CAJNRF010014387">
    <property type="protein sequence ID" value="CAF2156513.1"/>
    <property type="molecule type" value="Genomic_DNA"/>
</dbReference>
<dbReference type="AlphaFoldDB" id="A0A816YAX3"/>
<accession>A0A816YAX3</accession>
<organism evidence="3 4">
    <name type="scientific">Rotaria magnacalcarata</name>
    <dbReference type="NCBI Taxonomy" id="392030"/>
    <lineage>
        <taxon>Eukaryota</taxon>
        <taxon>Metazoa</taxon>
        <taxon>Spiralia</taxon>
        <taxon>Gnathifera</taxon>
        <taxon>Rotifera</taxon>
        <taxon>Eurotatoria</taxon>
        <taxon>Bdelloidea</taxon>
        <taxon>Philodinida</taxon>
        <taxon>Philodinidae</taxon>
        <taxon>Rotaria</taxon>
    </lineage>
</organism>
<feature type="compositionally biased region" description="Low complexity" evidence="1">
    <location>
        <begin position="506"/>
        <end position="530"/>
    </location>
</feature>
<evidence type="ECO:0000259" key="2">
    <source>
        <dbReference type="Pfam" id="PF19259"/>
    </source>
</evidence>
<evidence type="ECO:0000256" key="1">
    <source>
        <dbReference type="SAM" id="MobiDB-lite"/>
    </source>
</evidence>
<dbReference type="Pfam" id="PF19259">
    <property type="entry name" value="Ty3_capsid"/>
    <property type="match status" value="1"/>
</dbReference>
<feature type="compositionally biased region" description="Low complexity" evidence="1">
    <location>
        <begin position="448"/>
        <end position="490"/>
    </location>
</feature>
<evidence type="ECO:0000313" key="4">
    <source>
        <dbReference type="Proteomes" id="UP000663856"/>
    </source>
</evidence>
<sequence length="591" mass="66966">MYKSPSLDSLRLQTSSSDFILTSTTNQDVNASSTTISGGRKAIIPTPNRPIKKGPSDIVEFSSNDDTVVEKVNDNQPEYKDKINQDDDDSFESFIRDNFVPFSGKQSLYEWLDQTEDLFNRFKISRQFRYKAIPLLIQGDAKRKYIKYRQSITSFDDFYELLMTHYDTIPSVSIHTQADLTSESVKSSTSNNKTVVEIKKPNVTNTIDPSQLSQSCTCRCAKVDSNDTTNTIGDVSVLTSATVTSDNAKLPLDSVMNDLRTAIVGDFIKHPKIFRGSKDNVMTWVEEIDHLMQIAHVPDSNRLDLIAYSLRADALQWFKNNKSALVNWHVFVREIKKAFTSSFCEELAFKTLESYTQGEHQSVRNFYNEVLKLCKEADSSMSESTKLKNLLNKVKPSIQLEVRKRKPKSPEEFLELAKEVEELLQLSNLDIDTSIPHTPKRANHDENMNASSSFSSGYYRNYNNNYNPNPQRNSQYNVTSSSSTPNSPHSSKFDQRKTYKSNYYSNPNQNTSSVNANNNNNANDTSCNQNRTQKNKNNSKYDTKPYPRAVNAVFPSDSLVHDDSINSFVSPAICQICQQIGHDAPSCSNFQ</sequence>
<dbReference type="PANTHER" id="PTHR33194:SF4">
    <property type="entry name" value="CCHC-TYPE DOMAIN-CONTAINING PROTEIN"/>
    <property type="match status" value="1"/>
</dbReference>
<proteinExistence type="predicted"/>
<dbReference type="PANTHER" id="PTHR33194">
    <property type="entry name" value="ZINC KNUCKLE DOMAINCONTAINING PROTEIN"/>
    <property type="match status" value="1"/>
</dbReference>
<dbReference type="Proteomes" id="UP000663856">
    <property type="component" value="Unassembled WGS sequence"/>
</dbReference>